<feature type="transmembrane region" description="Helical" evidence="2">
    <location>
        <begin position="62"/>
        <end position="83"/>
    </location>
</feature>
<dbReference type="PANTHER" id="PTHR43833">
    <property type="entry name" value="POTASSIUM CHANNEL PROTEIN 2-RELATED-RELATED"/>
    <property type="match status" value="1"/>
</dbReference>
<keyword evidence="5" id="KW-0407">Ion channel</keyword>
<feature type="domain" description="RCK N-terminal" evidence="3">
    <location>
        <begin position="108"/>
        <end position="224"/>
    </location>
</feature>
<feature type="domain" description="RCK C-terminal" evidence="4">
    <location>
        <begin position="253"/>
        <end position="340"/>
    </location>
</feature>
<dbReference type="Pfam" id="PF02254">
    <property type="entry name" value="TrkA_N"/>
    <property type="match status" value="1"/>
</dbReference>
<evidence type="ECO:0000259" key="4">
    <source>
        <dbReference type="PROSITE" id="PS51202"/>
    </source>
</evidence>
<dbReference type="GO" id="GO:0008324">
    <property type="term" value="F:monoatomic cation transmembrane transporter activity"/>
    <property type="evidence" value="ECO:0007669"/>
    <property type="project" value="InterPro"/>
</dbReference>
<protein>
    <submittedName>
        <fullName evidence="5">Potassium channel protein</fullName>
    </submittedName>
</protein>
<reference evidence="5" key="2">
    <citation type="journal article" date="2021" name="Mar. Drugs">
        <title>Genome Reduction and Secondary Metabolism of the Marine Sponge-Associated Cyanobacterium Leptothoe.</title>
        <authorList>
            <person name="Konstantinou D."/>
            <person name="Popin R.V."/>
            <person name="Fewer D.P."/>
            <person name="Sivonen K."/>
            <person name="Gkelis S."/>
        </authorList>
    </citation>
    <scope>NUCLEOTIDE SEQUENCE</scope>
    <source>
        <strain evidence="5">TAU-MAC 1115</strain>
    </source>
</reference>
<accession>A0A947DIP2</accession>
<comment type="subcellular location">
    <subcellularLocation>
        <location evidence="1">Cell membrane</location>
        <topology evidence="1">Multi-pass membrane protein</topology>
    </subcellularLocation>
</comment>
<evidence type="ECO:0000256" key="2">
    <source>
        <dbReference type="SAM" id="Phobius"/>
    </source>
</evidence>
<dbReference type="RefSeq" id="WP_215610485.1">
    <property type="nucleotide sequence ID" value="NZ_JADOES010000046.1"/>
</dbReference>
<name>A0A947DIP2_9CYAN</name>
<dbReference type="InterPro" id="IPR013099">
    <property type="entry name" value="K_chnl_dom"/>
</dbReference>
<dbReference type="SUPFAM" id="SSF116726">
    <property type="entry name" value="TrkA C-terminal domain-like"/>
    <property type="match status" value="1"/>
</dbReference>
<keyword evidence="5" id="KW-0406">Ion transport</keyword>
<sequence length="352" mass="37918">MEKSLQRIFIGVGFFVTTVIVAVIGYVAAGWALMDAIYMVVITIFGVGYGEVKPLESNSLKVFTILVIIAGVLSVTYIISGVVQSVAAGEIRQALSLKRMSETIANLKEHVIVCGYGRIGQLLCQQLQNDGLSFIVVDADPQRVSLGQEKGYLMHLGNATDEASLEAVGVHRARALATVLPDDAANVFITLTARELNSNITILARGELPSTEKKLRLAGADHVVLPATISAGRMANLLINPAAEDFLAQGEGRNTLNQLLSEIDIQLSELPVESQSSLVGATIQDIETQGHGTFIIVALRRQSGEILIHPTQDTFLASGDALILMGHQGDLPSMIKRQLVKPELRYRGARVR</sequence>
<dbReference type="InterPro" id="IPR036721">
    <property type="entry name" value="RCK_C_sf"/>
</dbReference>
<gene>
    <name evidence="5" type="ORF">IXB50_18505</name>
</gene>
<dbReference type="Gene3D" id="1.10.287.70">
    <property type="match status" value="1"/>
</dbReference>
<dbReference type="InterPro" id="IPR050721">
    <property type="entry name" value="Trk_Ktr_HKT_K-transport"/>
</dbReference>
<dbReference type="SUPFAM" id="SSF51735">
    <property type="entry name" value="NAD(P)-binding Rossmann-fold domains"/>
    <property type="match status" value="1"/>
</dbReference>
<dbReference type="InterPro" id="IPR036291">
    <property type="entry name" value="NAD(P)-bd_dom_sf"/>
</dbReference>
<keyword evidence="6" id="KW-1185">Reference proteome</keyword>
<dbReference type="AlphaFoldDB" id="A0A947DIP2"/>
<organism evidence="5 6">
    <name type="scientific">Leptothoe spongobia TAU-MAC 1115</name>
    <dbReference type="NCBI Taxonomy" id="1967444"/>
    <lineage>
        <taxon>Bacteria</taxon>
        <taxon>Bacillati</taxon>
        <taxon>Cyanobacteriota</taxon>
        <taxon>Cyanophyceae</taxon>
        <taxon>Nodosilineales</taxon>
        <taxon>Cymatolegaceae</taxon>
        <taxon>Leptothoe</taxon>
        <taxon>Leptothoe spongobia</taxon>
    </lineage>
</organism>
<dbReference type="PANTHER" id="PTHR43833:SF9">
    <property type="entry name" value="POTASSIUM CHANNEL PROTEIN YUGO-RELATED"/>
    <property type="match status" value="1"/>
</dbReference>
<proteinExistence type="predicted"/>
<evidence type="ECO:0000256" key="1">
    <source>
        <dbReference type="ARBA" id="ARBA00004651"/>
    </source>
</evidence>
<evidence type="ECO:0000313" key="5">
    <source>
        <dbReference type="EMBL" id="MBT9317418.1"/>
    </source>
</evidence>
<keyword evidence="2" id="KW-1133">Transmembrane helix</keyword>
<feature type="transmembrane region" description="Helical" evidence="2">
    <location>
        <begin position="32"/>
        <end position="50"/>
    </location>
</feature>
<dbReference type="EMBL" id="JADOES010000046">
    <property type="protein sequence ID" value="MBT9317418.1"/>
    <property type="molecule type" value="Genomic_DNA"/>
</dbReference>
<dbReference type="SUPFAM" id="SSF81324">
    <property type="entry name" value="Voltage-gated potassium channels"/>
    <property type="match status" value="1"/>
</dbReference>
<evidence type="ECO:0000313" key="6">
    <source>
        <dbReference type="Proteomes" id="UP000717364"/>
    </source>
</evidence>
<dbReference type="GO" id="GO:0005886">
    <property type="term" value="C:plasma membrane"/>
    <property type="evidence" value="ECO:0007669"/>
    <property type="project" value="UniProtKB-SubCell"/>
</dbReference>
<keyword evidence="2" id="KW-0812">Transmembrane</keyword>
<dbReference type="GO" id="GO:0006813">
    <property type="term" value="P:potassium ion transport"/>
    <property type="evidence" value="ECO:0007669"/>
    <property type="project" value="InterPro"/>
</dbReference>
<dbReference type="Gene3D" id="3.40.50.720">
    <property type="entry name" value="NAD(P)-binding Rossmann-like Domain"/>
    <property type="match status" value="1"/>
</dbReference>
<keyword evidence="2" id="KW-0472">Membrane</keyword>
<dbReference type="Proteomes" id="UP000717364">
    <property type="component" value="Unassembled WGS sequence"/>
</dbReference>
<dbReference type="Pfam" id="PF07885">
    <property type="entry name" value="Ion_trans_2"/>
    <property type="match status" value="1"/>
</dbReference>
<evidence type="ECO:0000259" key="3">
    <source>
        <dbReference type="PROSITE" id="PS51201"/>
    </source>
</evidence>
<dbReference type="PROSITE" id="PS51202">
    <property type="entry name" value="RCK_C"/>
    <property type="match status" value="1"/>
</dbReference>
<dbReference type="Pfam" id="PF02080">
    <property type="entry name" value="TrkA_C"/>
    <property type="match status" value="1"/>
</dbReference>
<dbReference type="Gene3D" id="3.30.70.1450">
    <property type="entry name" value="Regulator of K+ conductance, C-terminal domain"/>
    <property type="match status" value="1"/>
</dbReference>
<dbReference type="InterPro" id="IPR003148">
    <property type="entry name" value="RCK_N"/>
</dbReference>
<reference evidence="5" key="1">
    <citation type="submission" date="2020-11" db="EMBL/GenBank/DDBJ databases">
        <authorList>
            <person name="Konstantinou D."/>
            <person name="Gkelis S."/>
            <person name="Popin R."/>
            <person name="Fewer D."/>
            <person name="Sivonen K."/>
        </authorList>
    </citation>
    <scope>NUCLEOTIDE SEQUENCE</scope>
    <source>
        <strain evidence="5">TAU-MAC 1115</strain>
    </source>
</reference>
<feature type="transmembrane region" description="Helical" evidence="2">
    <location>
        <begin position="7"/>
        <end position="26"/>
    </location>
</feature>
<comment type="caution">
    <text evidence="5">The sequence shown here is derived from an EMBL/GenBank/DDBJ whole genome shotgun (WGS) entry which is preliminary data.</text>
</comment>
<dbReference type="InterPro" id="IPR006037">
    <property type="entry name" value="RCK_C"/>
</dbReference>
<keyword evidence="5" id="KW-0813">Transport</keyword>
<dbReference type="PROSITE" id="PS51201">
    <property type="entry name" value="RCK_N"/>
    <property type="match status" value="1"/>
</dbReference>